<feature type="region of interest" description="Disordered" evidence="1">
    <location>
        <begin position="83"/>
        <end position="103"/>
    </location>
</feature>
<feature type="chain" id="PRO_5019316105" evidence="2">
    <location>
        <begin position="23"/>
        <end position="298"/>
    </location>
</feature>
<dbReference type="Proteomes" id="UP000284706">
    <property type="component" value="Unassembled WGS sequence"/>
</dbReference>
<feature type="compositionally biased region" description="Basic residues" evidence="1">
    <location>
        <begin position="88"/>
        <end position="97"/>
    </location>
</feature>
<feature type="signal peptide" evidence="2">
    <location>
        <begin position="1"/>
        <end position="22"/>
    </location>
</feature>
<evidence type="ECO:0000313" key="4">
    <source>
        <dbReference type="Proteomes" id="UP000284706"/>
    </source>
</evidence>
<reference evidence="3 4" key="1">
    <citation type="journal article" date="2018" name="Evol. Lett.">
        <title>Horizontal gene cluster transfer increased hallucinogenic mushroom diversity.</title>
        <authorList>
            <person name="Reynolds H.T."/>
            <person name="Vijayakumar V."/>
            <person name="Gluck-Thaler E."/>
            <person name="Korotkin H.B."/>
            <person name="Matheny P.B."/>
            <person name="Slot J.C."/>
        </authorList>
    </citation>
    <scope>NUCLEOTIDE SEQUENCE [LARGE SCALE GENOMIC DNA]</scope>
    <source>
        <strain evidence="3 4">SRW20</strain>
    </source>
</reference>
<comment type="caution">
    <text evidence="3">The sequence shown here is derived from an EMBL/GenBank/DDBJ whole genome shotgun (WGS) entry which is preliminary data.</text>
</comment>
<accession>A0A409Y538</accession>
<proteinExistence type="predicted"/>
<dbReference type="AlphaFoldDB" id="A0A409Y538"/>
<evidence type="ECO:0000256" key="1">
    <source>
        <dbReference type="SAM" id="MobiDB-lite"/>
    </source>
</evidence>
<dbReference type="EMBL" id="NHYE01001147">
    <property type="protein sequence ID" value="PPQ98112.1"/>
    <property type="molecule type" value="Genomic_DNA"/>
</dbReference>
<organism evidence="3 4">
    <name type="scientific">Gymnopilus dilepis</name>
    <dbReference type="NCBI Taxonomy" id="231916"/>
    <lineage>
        <taxon>Eukaryota</taxon>
        <taxon>Fungi</taxon>
        <taxon>Dikarya</taxon>
        <taxon>Basidiomycota</taxon>
        <taxon>Agaricomycotina</taxon>
        <taxon>Agaricomycetes</taxon>
        <taxon>Agaricomycetidae</taxon>
        <taxon>Agaricales</taxon>
        <taxon>Agaricineae</taxon>
        <taxon>Hymenogastraceae</taxon>
        <taxon>Gymnopilus</taxon>
    </lineage>
</organism>
<dbReference type="InParanoid" id="A0A409Y538"/>
<dbReference type="STRING" id="231916.A0A409Y538"/>
<evidence type="ECO:0000313" key="3">
    <source>
        <dbReference type="EMBL" id="PPQ98112.1"/>
    </source>
</evidence>
<dbReference type="OrthoDB" id="4584900at2759"/>
<keyword evidence="4" id="KW-1185">Reference proteome</keyword>
<name>A0A409Y538_9AGAR</name>
<protein>
    <submittedName>
        <fullName evidence="3">Uncharacterized protein</fullName>
    </submittedName>
</protein>
<evidence type="ECO:0000256" key="2">
    <source>
        <dbReference type="SAM" id="SignalP"/>
    </source>
</evidence>
<sequence>MRSFLSCTLLVAAAAALSTANAAAVLDGRSQCVAEICGESSFSQLLERQDLPAVAPLPSPTVATPVAVVEKELTNAERLAKGLPLKPPTRRSKKAHAARSNPSPVPTITYLGYIDVRSGPDSVGYVTNAGTAASVGHYMTTTDQSQALLVSISLPVGAVSASNVDISIPSLGGELLGWVEGRDDTSPDMAQGSYNYLYLTGISPPGSDPNARPANLPNVYTSTSGNARAAESSVWSVNLNSGSVDFQWTNSDGSTPSVTAFLQSGAVYANGDPSAFFGRYPSPVTTVFFRFVLSSVVS</sequence>
<keyword evidence="2" id="KW-0732">Signal</keyword>
<gene>
    <name evidence="3" type="ORF">CVT26_003246</name>
</gene>